<feature type="compositionally biased region" description="Basic and acidic residues" evidence="13">
    <location>
        <begin position="131"/>
        <end position="143"/>
    </location>
</feature>
<dbReference type="InterPro" id="IPR036910">
    <property type="entry name" value="HMG_box_dom_sf"/>
</dbReference>
<reference evidence="15 16" key="1">
    <citation type="submission" date="2024-04" db="EMBL/GenBank/DDBJ databases">
        <authorList>
            <person name="Rising A."/>
            <person name="Reimegard J."/>
            <person name="Sonavane S."/>
            <person name="Akerstrom W."/>
            <person name="Nylinder S."/>
            <person name="Hedman E."/>
            <person name="Kallberg Y."/>
        </authorList>
    </citation>
    <scope>NUCLEOTIDE SEQUENCE [LARGE SCALE GENOMIC DNA]</scope>
</reference>
<sequence length="401" mass="46187">MDYGRASRIEKRKALSELNVIDTRSKESQGNVRFSEFPNSKSAFHQAQNGPSHLEAKDNAENQKENFIDLSRVKKEPRVNIHKLEKKKEEEPSTTLESKKDENSNSKRKKVENPENDTWRVADSEPLNDVQDTRMPWEHRRQVGMDNPDETNRQISIILGNMWRDLSDEEKMKYYKEAQALEKLHKETYPSYVYSPNEARMRKQSKAERKQKLKETPPSSKSFLVSEDSTGSPTSSKDAQEKNAETAGDRENKSPNGLNKGPVTSQPSAAFKGNQGCPPPTYFNNLRPFLQSPNPMYPFSPRPMVSDNFHPALWNPWLLWSSAFYCPPPMTNMEEFQRNRQQIRMPHHVIQEKPHPASSTGRKVEAKSQQCQTEDSDDDADFRPLVIDDGRDYEGDKENSK</sequence>
<dbReference type="Proteomes" id="UP001497382">
    <property type="component" value="Unassembled WGS sequence"/>
</dbReference>
<evidence type="ECO:0000256" key="9">
    <source>
        <dbReference type="ARBA" id="ARBA00023163"/>
    </source>
</evidence>
<feature type="compositionally biased region" description="Basic and acidic residues" evidence="13">
    <location>
        <begin position="238"/>
        <end position="253"/>
    </location>
</feature>
<proteinExistence type="inferred from homology"/>
<keyword evidence="9" id="KW-0804">Transcription</keyword>
<evidence type="ECO:0000256" key="3">
    <source>
        <dbReference type="ARBA" id="ARBA00019052"/>
    </source>
</evidence>
<dbReference type="GO" id="GO:0000978">
    <property type="term" value="F:RNA polymerase II cis-regulatory region sequence-specific DNA binding"/>
    <property type="evidence" value="ECO:0007669"/>
    <property type="project" value="TreeGrafter"/>
</dbReference>
<keyword evidence="5" id="KW-0112">Calmodulin-binding</keyword>
<evidence type="ECO:0000313" key="16">
    <source>
        <dbReference type="Proteomes" id="UP001497382"/>
    </source>
</evidence>
<accession>A0AAV1ZK52</accession>
<organism evidence="15 16">
    <name type="scientific">Larinioides sclopetarius</name>
    <dbReference type="NCBI Taxonomy" id="280406"/>
    <lineage>
        <taxon>Eukaryota</taxon>
        <taxon>Metazoa</taxon>
        <taxon>Ecdysozoa</taxon>
        <taxon>Arthropoda</taxon>
        <taxon>Chelicerata</taxon>
        <taxon>Arachnida</taxon>
        <taxon>Araneae</taxon>
        <taxon>Araneomorphae</taxon>
        <taxon>Entelegynae</taxon>
        <taxon>Araneoidea</taxon>
        <taxon>Araneidae</taxon>
        <taxon>Larinioides</taxon>
    </lineage>
</organism>
<dbReference type="EMBL" id="CAXIEN010000054">
    <property type="protein sequence ID" value="CAL1271451.1"/>
    <property type="molecule type" value="Genomic_DNA"/>
</dbReference>
<feature type="compositionally biased region" description="Polar residues" evidence="13">
    <location>
        <begin position="28"/>
        <end position="51"/>
    </location>
</feature>
<keyword evidence="8" id="KW-0010">Activator</keyword>
<evidence type="ECO:0000256" key="11">
    <source>
        <dbReference type="ARBA" id="ARBA00045821"/>
    </source>
</evidence>
<keyword evidence="6" id="KW-0726">Sexual differentiation</keyword>
<dbReference type="PANTHER" id="PTHR10270:SF161">
    <property type="entry name" value="SEX-DETERMINING REGION Y PROTEIN"/>
    <property type="match status" value="1"/>
</dbReference>
<dbReference type="PANTHER" id="PTHR10270">
    <property type="entry name" value="SOX TRANSCRIPTION FACTOR"/>
    <property type="match status" value="1"/>
</dbReference>
<feature type="region of interest" description="Disordered" evidence="13">
    <location>
        <begin position="24"/>
        <end position="152"/>
    </location>
</feature>
<feature type="compositionally biased region" description="Polar residues" evidence="13">
    <location>
        <begin position="254"/>
        <end position="268"/>
    </location>
</feature>
<feature type="compositionally biased region" description="Basic and acidic residues" evidence="13">
    <location>
        <begin position="54"/>
        <end position="123"/>
    </location>
</feature>
<feature type="region of interest" description="Disordered" evidence="13">
    <location>
        <begin position="351"/>
        <end position="401"/>
    </location>
</feature>
<evidence type="ECO:0000259" key="14">
    <source>
        <dbReference type="PROSITE" id="PS50118"/>
    </source>
</evidence>
<evidence type="ECO:0000256" key="1">
    <source>
        <dbReference type="ARBA" id="ARBA00004324"/>
    </source>
</evidence>
<name>A0AAV1ZK52_9ARAC</name>
<dbReference type="CDD" id="cd01389">
    <property type="entry name" value="HMG-box_ROX1-like"/>
    <property type="match status" value="1"/>
</dbReference>
<dbReference type="GO" id="GO:0016607">
    <property type="term" value="C:nuclear speck"/>
    <property type="evidence" value="ECO:0007669"/>
    <property type="project" value="UniProtKB-SubCell"/>
</dbReference>
<evidence type="ECO:0000256" key="2">
    <source>
        <dbReference type="ARBA" id="ARBA00005998"/>
    </source>
</evidence>
<dbReference type="GO" id="GO:0030154">
    <property type="term" value="P:cell differentiation"/>
    <property type="evidence" value="ECO:0007669"/>
    <property type="project" value="UniProtKB-KW"/>
</dbReference>
<feature type="compositionally biased region" description="Polar residues" evidence="13">
    <location>
        <begin position="357"/>
        <end position="373"/>
    </location>
</feature>
<evidence type="ECO:0000256" key="7">
    <source>
        <dbReference type="ARBA" id="ARBA00023125"/>
    </source>
</evidence>
<dbReference type="InterPro" id="IPR050140">
    <property type="entry name" value="SRY-related_HMG-box_TF-like"/>
</dbReference>
<keyword evidence="16" id="KW-1185">Reference proteome</keyword>
<evidence type="ECO:0000256" key="6">
    <source>
        <dbReference type="ARBA" id="ARBA00022928"/>
    </source>
</evidence>
<feature type="compositionally biased region" description="Basic and acidic residues" evidence="13">
    <location>
        <begin position="199"/>
        <end position="215"/>
    </location>
</feature>
<keyword evidence="7 12" id="KW-0238">DNA-binding</keyword>
<dbReference type="SMART" id="SM00398">
    <property type="entry name" value="HMG"/>
    <property type="match status" value="1"/>
</dbReference>
<comment type="caution">
    <text evidence="15">The sequence shown here is derived from an EMBL/GenBank/DDBJ whole genome shotgun (WGS) entry which is preliminary data.</text>
</comment>
<dbReference type="Gene3D" id="1.10.30.10">
    <property type="entry name" value="High mobility group box domain"/>
    <property type="match status" value="1"/>
</dbReference>
<dbReference type="GO" id="GO:0001228">
    <property type="term" value="F:DNA-binding transcription activator activity, RNA polymerase II-specific"/>
    <property type="evidence" value="ECO:0007669"/>
    <property type="project" value="TreeGrafter"/>
</dbReference>
<comment type="function">
    <text evidence="11">Transcriptional regulator that controls a genetic switch in male development. It is necessary and sufficient for initiating male sex determination by directing the development of supporting cell precursors (pre-Sertoli cells) as Sertoli rather than granulosa cells. Involved in different aspects of gene regulation including promoter activation or repression. Binds to the DNA consensus sequence 5'-[AT]AACAA[AT]-3'. SRY HMG box recognizes DNA by partial intercalation in the minor groove and promotes DNA bending. Also involved in pre-mRNA splicing. In male adult brain involved in the maintenance of motor functions of dopaminergic neurons.</text>
</comment>
<evidence type="ECO:0000256" key="5">
    <source>
        <dbReference type="ARBA" id="ARBA00022860"/>
    </source>
</evidence>
<dbReference type="AlphaFoldDB" id="A0AAV1ZK52"/>
<comment type="subcellular location">
    <subcellularLocation>
        <location evidence="1">Nucleus speckle</location>
    </subcellularLocation>
</comment>
<dbReference type="PROSITE" id="PS50118">
    <property type="entry name" value="HMG_BOX_2"/>
    <property type="match status" value="1"/>
</dbReference>
<evidence type="ECO:0000256" key="13">
    <source>
        <dbReference type="SAM" id="MobiDB-lite"/>
    </source>
</evidence>
<feature type="region of interest" description="Disordered" evidence="13">
    <location>
        <begin position="181"/>
        <end position="278"/>
    </location>
</feature>
<dbReference type="InterPro" id="IPR009071">
    <property type="entry name" value="HMG_box_dom"/>
</dbReference>
<dbReference type="Pfam" id="PF00505">
    <property type="entry name" value="HMG_box"/>
    <property type="match status" value="1"/>
</dbReference>
<feature type="compositionally biased region" description="Basic and acidic residues" evidence="13">
    <location>
        <begin position="386"/>
        <end position="401"/>
    </location>
</feature>
<comment type="similarity">
    <text evidence="2">Belongs to the SRY family.</text>
</comment>
<evidence type="ECO:0000256" key="12">
    <source>
        <dbReference type="PROSITE-ProRule" id="PRU00267"/>
    </source>
</evidence>
<feature type="domain" description="HMG box" evidence="14">
    <location>
        <begin position="138"/>
        <end position="193"/>
    </location>
</feature>
<keyword evidence="12" id="KW-0539">Nucleus</keyword>
<dbReference type="SUPFAM" id="SSF47095">
    <property type="entry name" value="HMG-box"/>
    <property type="match status" value="1"/>
</dbReference>
<protein>
    <recommendedName>
        <fullName evidence="3">Sex-determining region Y protein</fullName>
    </recommendedName>
    <alternativeName>
        <fullName evidence="10">Testis-determining factor</fullName>
    </alternativeName>
</protein>
<evidence type="ECO:0000313" key="15">
    <source>
        <dbReference type="EMBL" id="CAL1271451.1"/>
    </source>
</evidence>
<evidence type="ECO:0000256" key="8">
    <source>
        <dbReference type="ARBA" id="ARBA00023159"/>
    </source>
</evidence>
<gene>
    <name evidence="15" type="ORF">LARSCL_LOCUS5824</name>
</gene>
<dbReference type="GO" id="GO:0007548">
    <property type="term" value="P:sex differentiation"/>
    <property type="evidence" value="ECO:0007669"/>
    <property type="project" value="UniProtKB-KW"/>
</dbReference>
<feature type="compositionally biased region" description="Polar residues" evidence="13">
    <location>
        <begin position="217"/>
        <end position="237"/>
    </location>
</feature>
<evidence type="ECO:0000256" key="10">
    <source>
        <dbReference type="ARBA" id="ARBA00032498"/>
    </source>
</evidence>
<feature type="DNA-binding region" description="HMG box" evidence="12">
    <location>
        <begin position="138"/>
        <end position="193"/>
    </location>
</feature>
<keyword evidence="4" id="KW-0221">Differentiation</keyword>
<evidence type="ECO:0000256" key="4">
    <source>
        <dbReference type="ARBA" id="ARBA00022782"/>
    </source>
</evidence>
<dbReference type="GO" id="GO:0005516">
    <property type="term" value="F:calmodulin binding"/>
    <property type="evidence" value="ECO:0007669"/>
    <property type="project" value="UniProtKB-KW"/>
</dbReference>